<gene>
    <name evidence="2" type="ORF">Krac_5215</name>
</gene>
<organism evidence="2 3">
    <name type="scientific">Ktedonobacter racemifer DSM 44963</name>
    <dbReference type="NCBI Taxonomy" id="485913"/>
    <lineage>
        <taxon>Bacteria</taxon>
        <taxon>Bacillati</taxon>
        <taxon>Chloroflexota</taxon>
        <taxon>Ktedonobacteria</taxon>
        <taxon>Ktedonobacterales</taxon>
        <taxon>Ktedonobacteraceae</taxon>
        <taxon>Ktedonobacter</taxon>
    </lineage>
</organism>
<dbReference type="AlphaFoldDB" id="D6TV93"/>
<evidence type="ECO:0000313" key="2">
    <source>
        <dbReference type="EMBL" id="EFH84193.1"/>
    </source>
</evidence>
<feature type="compositionally biased region" description="Polar residues" evidence="1">
    <location>
        <begin position="69"/>
        <end position="85"/>
    </location>
</feature>
<dbReference type="InParanoid" id="D6TV93"/>
<comment type="caution">
    <text evidence="2">The sequence shown here is derived from an EMBL/GenBank/DDBJ whole genome shotgun (WGS) entry which is preliminary data.</text>
</comment>
<dbReference type="Proteomes" id="UP000004508">
    <property type="component" value="Unassembled WGS sequence"/>
</dbReference>
<proteinExistence type="predicted"/>
<feature type="compositionally biased region" description="Low complexity" evidence="1">
    <location>
        <begin position="105"/>
        <end position="144"/>
    </location>
</feature>
<reference evidence="2 3" key="1">
    <citation type="journal article" date="2011" name="Stand. Genomic Sci.">
        <title>Non-contiguous finished genome sequence and contextual data of the filamentous soil bacterium Ktedonobacter racemifer type strain (SOSP1-21).</title>
        <authorList>
            <person name="Chang Y.J."/>
            <person name="Land M."/>
            <person name="Hauser L."/>
            <person name="Chertkov O."/>
            <person name="Del Rio T.G."/>
            <person name="Nolan M."/>
            <person name="Copeland A."/>
            <person name="Tice H."/>
            <person name="Cheng J.F."/>
            <person name="Lucas S."/>
            <person name="Han C."/>
            <person name="Goodwin L."/>
            <person name="Pitluck S."/>
            <person name="Ivanova N."/>
            <person name="Ovchinikova G."/>
            <person name="Pati A."/>
            <person name="Chen A."/>
            <person name="Palaniappan K."/>
            <person name="Mavromatis K."/>
            <person name="Liolios K."/>
            <person name="Brettin T."/>
            <person name="Fiebig A."/>
            <person name="Rohde M."/>
            <person name="Abt B."/>
            <person name="Goker M."/>
            <person name="Detter J.C."/>
            <person name="Woyke T."/>
            <person name="Bristow J."/>
            <person name="Eisen J.A."/>
            <person name="Markowitz V."/>
            <person name="Hugenholtz P."/>
            <person name="Kyrpides N.C."/>
            <person name="Klenk H.P."/>
            <person name="Lapidus A."/>
        </authorList>
    </citation>
    <scope>NUCLEOTIDE SEQUENCE [LARGE SCALE GENOMIC DNA]</scope>
    <source>
        <strain evidence="3">DSM 44963</strain>
    </source>
</reference>
<keyword evidence="3" id="KW-1185">Reference proteome</keyword>
<feature type="compositionally biased region" description="Low complexity" evidence="1">
    <location>
        <begin position="21"/>
        <end position="47"/>
    </location>
</feature>
<feature type="compositionally biased region" description="Polar residues" evidence="1">
    <location>
        <begin position="8"/>
        <end position="20"/>
    </location>
</feature>
<evidence type="ECO:0000256" key="1">
    <source>
        <dbReference type="SAM" id="MobiDB-lite"/>
    </source>
</evidence>
<accession>D6TV93</accession>
<sequence>MRSIRIKTPSTPKIPSSLRKSSAPTRMPTPTRPSSSGAKPPASSTPPGVNPPKAGNPTPSVGGKFGNIKVSSQSGIHVKGNQNRIEVSGSGHVFGNVTVNNPNGSAATPPASATSPATGSKAPTSASNPTGSSKPPASASNPSPTGSQPGSGDKQVWSPTSQAAAGPTSGAKAPTSAAPAGVNLTKAGNPTPSVGGKFGNIKISNQSGIHVKGNQNQIQVSGSGHVFGNVTINNHNSPAAAPGDGAKGKTNWGAVLEKAVKAGQDIANSGLNVMEKTYKGAIDVARTAS</sequence>
<evidence type="ECO:0000313" key="3">
    <source>
        <dbReference type="Proteomes" id="UP000004508"/>
    </source>
</evidence>
<protein>
    <submittedName>
        <fullName evidence="2">Uncharacterized protein</fullName>
    </submittedName>
</protein>
<dbReference type="EMBL" id="ADVG01000003">
    <property type="protein sequence ID" value="EFH84193.1"/>
    <property type="molecule type" value="Genomic_DNA"/>
</dbReference>
<dbReference type="STRING" id="485913.Krac_5215"/>
<name>D6TV93_KTERA</name>
<feature type="region of interest" description="Disordered" evidence="1">
    <location>
        <begin position="1"/>
        <end position="196"/>
    </location>
</feature>